<accession>A0A0E0LT22</accession>
<keyword evidence="2" id="KW-1185">Reference proteome</keyword>
<dbReference type="Proteomes" id="UP000026962">
    <property type="component" value="Chromosome 8"/>
</dbReference>
<organism evidence="1">
    <name type="scientific">Oryza punctata</name>
    <name type="common">Red rice</name>
    <dbReference type="NCBI Taxonomy" id="4537"/>
    <lineage>
        <taxon>Eukaryota</taxon>
        <taxon>Viridiplantae</taxon>
        <taxon>Streptophyta</taxon>
        <taxon>Embryophyta</taxon>
        <taxon>Tracheophyta</taxon>
        <taxon>Spermatophyta</taxon>
        <taxon>Magnoliopsida</taxon>
        <taxon>Liliopsida</taxon>
        <taxon>Poales</taxon>
        <taxon>Poaceae</taxon>
        <taxon>BOP clade</taxon>
        <taxon>Oryzoideae</taxon>
        <taxon>Oryzeae</taxon>
        <taxon>Oryzinae</taxon>
        <taxon>Oryza</taxon>
    </lineage>
</organism>
<dbReference type="AlphaFoldDB" id="A0A0E0LT22"/>
<reference evidence="1" key="2">
    <citation type="submission" date="2018-05" db="EMBL/GenBank/DDBJ databases">
        <title>OpunRS2 (Oryza punctata Reference Sequence Version 2).</title>
        <authorList>
            <person name="Zhang J."/>
            <person name="Kudrna D."/>
            <person name="Lee S."/>
            <person name="Talag J."/>
            <person name="Welchert J."/>
            <person name="Wing R.A."/>
        </authorList>
    </citation>
    <scope>NUCLEOTIDE SEQUENCE [LARGE SCALE GENOMIC DNA]</scope>
</reference>
<proteinExistence type="predicted"/>
<name>A0A0E0LT22_ORYPU</name>
<dbReference type="HOGENOM" id="CLU_3017598_0_0_1"/>
<dbReference type="EnsemblPlants" id="OPUNC08G07810.1">
    <property type="protein sequence ID" value="OPUNC08G07810.1"/>
    <property type="gene ID" value="OPUNC08G07810"/>
</dbReference>
<sequence length="56" mass="6657">MMYMELWGPRVAMETIFDVKDIPNIRIILLNRMLRTKHNLVDLSPLHSIVSKSQYK</sequence>
<reference evidence="1" key="1">
    <citation type="submission" date="2015-04" db="UniProtKB">
        <authorList>
            <consortium name="EnsemblPlants"/>
        </authorList>
    </citation>
    <scope>IDENTIFICATION</scope>
</reference>
<evidence type="ECO:0000313" key="1">
    <source>
        <dbReference type="EnsemblPlants" id="OPUNC08G07810.1"/>
    </source>
</evidence>
<dbReference type="Gramene" id="OPUNC08G07810.1">
    <property type="protein sequence ID" value="OPUNC08G07810.1"/>
    <property type="gene ID" value="OPUNC08G07810"/>
</dbReference>
<protein>
    <submittedName>
        <fullName evidence="1">Uncharacterized protein</fullName>
    </submittedName>
</protein>
<evidence type="ECO:0000313" key="2">
    <source>
        <dbReference type="Proteomes" id="UP000026962"/>
    </source>
</evidence>